<dbReference type="Pfam" id="PF07596">
    <property type="entry name" value="SBP_bac_10"/>
    <property type="match status" value="1"/>
</dbReference>
<dbReference type="Proteomes" id="UP000187735">
    <property type="component" value="Chromosome"/>
</dbReference>
<proteinExistence type="predicted"/>
<keyword evidence="1" id="KW-1133">Transmembrane helix</keyword>
<dbReference type="OrthoDB" id="248923at2"/>
<dbReference type="Pfam" id="PF07963">
    <property type="entry name" value="N_methyl"/>
    <property type="match status" value="1"/>
</dbReference>
<feature type="domain" description="DUF1559" evidence="2">
    <location>
        <begin position="43"/>
        <end position="318"/>
    </location>
</feature>
<feature type="transmembrane region" description="Helical" evidence="1">
    <location>
        <begin position="21"/>
        <end position="42"/>
    </location>
</feature>
<evidence type="ECO:0000313" key="4">
    <source>
        <dbReference type="Proteomes" id="UP000187735"/>
    </source>
</evidence>
<accession>A0A1P8WR12</accession>
<keyword evidence="1" id="KW-0812">Transmembrane</keyword>
<keyword evidence="4" id="KW-1185">Reference proteome</keyword>
<dbReference type="Gene3D" id="3.30.700.10">
    <property type="entry name" value="Glycoprotein, Type 4 Pilin"/>
    <property type="match status" value="1"/>
</dbReference>
<dbReference type="InterPro" id="IPR012902">
    <property type="entry name" value="N_methyl_site"/>
</dbReference>
<evidence type="ECO:0000259" key="2">
    <source>
        <dbReference type="Pfam" id="PF07596"/>
    </source>
</evidence>
<dbReference type="InterPro" id="IPR027558">
    <property type="entry name" value="Pre_pil_HX9DG_C"/>
</dbReference>
<dbReference type="InterPro" id="IPR045584">
    <property type="entry name" value="Pilin-like"/>
</dbReference>
<dbReference type="EMBL" id="CP017641">
    <property type="protein sequence ID" value="APZ96502.1"/>
    <property type="molecule type" value="Genomic_DNA"/>
</dbReference>
<dbReference type="RefSeq" id="WP_077027517.1">
    <property type="nucleotide sequence ID" value="NZ_CP017641.1"/>
</dbReference>
<keyword evidence="1" id="KW-0472">Membrane</keyword>
<sequence>MPPATASRSIRTSSPSRGFTLIELLVVIAIIAILIALLMPAVQQAREAARRTQCKNNMKQLGLALHNYMSTYQEVLPSAGNTLTGGYPDDFSPLARLLPYLDQANLQNLIDWNLHLGHPAFQPLPPEMVPVARTVIPMFMCPSDPAPSVAIEPYQSTFEYAGCNYAANQSDGTETPTSQIHPIYPGNGLFWCGAKSRIRDCTDGTTNTIAFGESTRGPGNVVTGTDNDVRLYRMTGGYPEVAAAAPYADTEGHRLTSWLRGVVPFGPVMNGYLTPNSPIPDAVNGSSKLTATRSYHTGIANVLLMDGSVRSVSDSVDQGTYRALWTARGGEVIGEF</sequence>
<gene>
    <name evidence="3" type="ORF">Fuma_06171</name>
</gene>
<dbReference type="SUPFAM" id="SSF54523">
    <property type="entry name" value="Pili subunits"/>
    <property type="match status" value="1"/>
</dbReference>
<reference evidence="3 4" key="1">
    <citation type="journal article" date="2016" name="Front. Microbiol.">
        <title>Fuerstia marisgermanicae gen. nov., sp. nov., an Unusual Member of the Phylum Planctomycetes from the German Wadden Sea.</title>
        <authorList>
            <person name="Kohn T."/>
            <person name="Heuer A."/>
            <person name="Jogler M."/>
            <person name="Vollmers J."/>
            <person name="Boedeker C."/>
            <person name="Bunk B."/>
            <person name="Rast P."/>
            <person name="Borchert D."/>
            <person name="Glockner I."/>
            <person name="Freese H.M."/>
            <person name="Klenk H.P."/>
            <person name="Overmann J."/>
            <person name="Kaster A.K."/>
            <person name="Rohde M."/>
            <person name="Wiegand S."/>
            <person name="Jogler C."/>
        </authorList>
    </citation>
    <scope>NUCLEOTIDE SEQUENCE [LARGE SCALE GENOMIC DNA]</scope>
    <source>
        <strain evidence="3 4">NH11</strain>
    </source>
</reference>
<organism evidence="3 4">
    <name type="scientific">Fuerstiella marisgermanici</name>
    <dbReference type="NCBI Taxonomy" id="1891926"/>
    <lineage>
        <taxon>Bacteria</taxon>
        <taxon>Pseudomonadati</taxon>
        <taxon>Planctomycetota</taxon>
        <taxon>Planctomycetia</taxon>
        <taxon>Planctomycetales</taxon>
        <taxon>Planctomycetaceae</taxon>
        <taxon>Fuerstiella</taxon>
    </lineage>
</organism>
<evidence type="ECO:0000256" key="1">
    <source>
        <dbReference type="SAM" id="Phobius"/>
    </source>
</evidence>
<dbReference type="InterPro" id="IPR011453">
    <property type="entry name" value="DUF1559"/>
</dbReference>
<dbReference type="NCBIfam" id="TIGR02532">
    <property type="entry name" value="IV_pilin_GFxxxE"/>
    <property type="match status" value="1"/>
</dbReference>
<dbReference type="KEGG" id="fmr:Fuma_06171"/>
<protein>
    <submittedName>
        <fullName evidence="3">Putative major pilin subunit</fullName>
    </submittedName>
</protein>
<dbReference type="PANTHER" id="PTHR30093">
    <property type="entry name" value="GENERAL SECRETION PATHWAY PROTEIN G"/>
    <property type="match status" value="1"/>
</dbReference>
<name>A0A1P8WR12_9PLAN</name>
<dbReference type="AlphaFoldDB" id="A0A1P8WR12"/>
<evidence type="ECO:0000313" key="3">
    <source>
        <dbReference type="EMBL" id="APZ96502.1"/>
    </source>
</evidence>
<dbReference type="STRING" id="1891926.Fuma_06171"/>
<dbReference type="PANTHER" id="PTHR30093:SF2">
    <property type="entry name" value="TYPE II SECRETION SYSTEM PROTEIN H"/>
    <property type="match status" value="1"/>
</dbReference>
<dbReference type="NCBIfam" id="TIGR04294">
    <property type="entry name" value="pre_pil_HX9DG"/>
    <property type="match status" value="1"/>
</dbReference>
<dbReference type="PROSITE" id="PS00409">
    <property type="entry name" value="PROKAR_NTER_METHYL"/>
    <property type="match status" value="1"/>
</dbReference>